<comment type="caution">
    <text evidence="1">The sequence shown here is derived from an EMBL/GenBank/DDBJ whole genome shotgun (WGS) entry which is preliminary data.</text>
</comment>
<proteinExistence type="predicted"/>
<sequence length="205" mass="22651">MAVVGFVQFYDVGSRSVHHSFEAIFAACFRSEGTLDHGRSAYRESVHRLRRYQLIIGIEGHPEFSGCRFAVIGHGQLHGNRFPIVHGNGFINIHLEAGGHQIGKIHRADPDELIQAVIVMIAFRHHPADIVGNDGHHMAAFRHLPVESHGRGAAGNRFAAGGVQAARRQIGSFYRGIAHIFIIHIEACIELASHRGSRIRTILQV</sequence>
<evidence type="ECO:0000313" key="1">
    <source>
        <dbReference type="EMBL" id="MPN35380.1"/>
    </source>
</evidence>
<protein>
    <submittedName>
        <fullName evidence="1">Uncharacterized protein</fullName>
    </submittedName>
</protein>
<name>A0A645H9J9_9ZZZZ</name>
<accession>A0A645H9J9</accession>
<gene>
    <name evidence="1" type="ORF">SDC9_182878</name>
</gene>
<dbReference type="AlphaFoldDB" id="A0A645H9J9"/>
<reference evidence="1" key="1">
    <citation type="submission" date="2019-08" db="EMBL/GenBank/DDBJ databases">
        <authorList>
            <person name="Kucharzyk K."/>
            <person name="Murdoch R.W."/>
            <person name="Higgins S."/>
            <person name="Loffler F."/>
        </authorList>
    </citation>
    <scope>NUCLEOTIDE SEQUENCE</scope>
</reference>
<dbReference type="EMBL" id="VSSQ01088923">
    <property type="protein sequence ID" value="MPN35380.1"/>
    <property type="molecule type" value="Genomic_DNA"/>
</dbReference>
<organism evidence="1">
    <name type="scientific">bioreactor metagenome</name>
    <dbReference type="NCBI Taxonomy" id="1076179"/>
    <lineage>
        <taxon>unclassified sequences</taxon>
        <taxon>metagenomes</taxon>
        <taxon>ecological metagenomes</taxon>
    </lineage>
</organism>